<evidence type="ECO:0000256" key="1">
    <source>
        <dbReference type="SAM" id="MobiDB-lite"/>
    </source>
</evidence>
<keyword evidence="3" id="KW-1185">Reference proteome</keyword>
<organism evidence="2 3">
    <name type="scientific">Sclerotinia sclerotiorum (strain ATCC 18683 / 1980 / Ss-1)</name>
    <name type="common">White mold</name>
    <name type="synonym">Whetzelinia sclerotiorum</name>
    <dbReference type="NCBI Taxonomy" id="665079"/>
    <lineage>
        <taxon>Eukaryota</taxon>
        <taxon>Fungi</taxon>
        <taxon>Dikarya</taxon>
        <taxon>Ascomycota</taxon>
        <taxon>Pezizomycotina</taxon>
        <taxon>Leotiomycetes</taxon>
        <taxon>Helotiales</taxon>
        <taxon>Sclerotiniaceae</taxon>
        <taxon>Sclerotinia</taxon>
    </lineage>
</organism>
<dbReference type="RefSeq" id="XP_001594005.1">
    <property type="nucleotide sequence ID" value="XM_001593955.1"/>
</dbReference>
<proteinExistence type="predicted"/>
<dbReference type="KEGG" id="ssl:SS1G_05433"/>
<dbReference type="GeneID" id="5489957"/>
<dbReference type="AlphaFoldDB" id="A7EJE0"/>
<accession>A7EJE0</accession>
<feature type="compositionally biased region" description="Polar residues" evidence="1">
    <location>
        <begin position="40"/>
        <end position="50"/>
    </location>
</feature>
<dbReference type="InParanoid" id="A7EJE0"/>
<reference evidence="3" key="1">
    <citation type="journal article" date="2011" name="PLoS Genet.">
        <title>Genomic analysis of the necrotrophic fungal pathogens Sclerotinia sclerotiorum and Botrytis cinerea.</title>
        <authorList>
            <person name="Amselem J."/>
            <person name="Cuomo C.A."/>
            <person name="van Kan J.A."/>
            <person name="Viaud M."/>
            <person name="Benito E.P."/>
            <person name="Couloux A."/>
            <person name="Coutinho P.M."/>
            <person name="de Vries R.P."/>
            <person name="Dyer P.S."/>
            <person name="Fillinger S."/>
            <person name="Fournier E."/>
            <person name="Gout L."/>
            <person name="Hahn M."/>
            <person name="Kohn L."/>
            <person name="Lapalu N."/>
            <person name="Plummer K.M."/>
            <person name="Pradier J.M."/>
            <person name="Quevillon E."/>
            <person name="Sharon A."/>
            <person name="Simon A."/>
            <person name="ten Have A."/>
            <person name="Tudzynski B."/>
            <person name="Tudzynski P."/>
            <person name="Wincker P."/>
            <person name="Andrew M."/>
            <person name="Anthouard V."/>
            <person name="Beever R.E."/>
            <person name="Beffa R."/>
            <person name="Benoit I."/>
            <person name="Bouzid O."/>
            <person name="Brault B."/>
            <person name="Chen Z."/>
            <person name="Choquer M."/>
            <person name="Collemare J."/>
            <person name="Cotton P."/>
            <person name="Danchin E.G."/>
            <person name="Da Silva C."/>
            <person name="Gautier A."/>
            <person name="Giraud C."/>
            <person name="Giraud T."/>
            <person name="Gonzalez C."/>
            <person name="Grossetete S."/>
            <person name="Guldener U."/>
            <person name="Henrissat B."/>
            <person name="Howlett B.J."/>
            <person name="Kodira C."/>
            <person name="Kretschmer M."/>
            <person name="Lappartient A."/>
            <person name="Leroch M."/>
            <person name="Levis C."/>
            <person name="Mauceli E."/>
            <person name="Neuveglise C."/>
            <person name="Oeser B."/>
            <person name="Pearson M."/>
            <person name="Poulain J."/>
            <person name="Poussereau N."/>
            <person name="Quesneville H."/>
            <person name="Rascle C."/>
            <person name="Schumacher J."/>
            <person name="Segurens B."/>
            <person name="Sexton A."/>
            <person name="Silva E."/>
            <person name="Sirven C."/>
            <person name="Soanes D.M."/>
            <person name="Talbot N.J."/>
            <person name="Templeton M."/>
            <person name="Yandava C."/>
            <person name="Yarden O."/>
            <person name="Zeng Q."/>
            <person name="Rollins J.A."/>
            <person name="Lebrun M.H."/>
            <person name="Dickman M."/>
        </authorList>
    </citation>
    <scope>NUCLEOTIDE SEQUENCE [LARGE SCALE GENOMIC DNA]</scope>
    <source>
        <strain evidence="3">ATCC 18683 / 1980 / Ss-1</strain>
    </source>
</reference>
<evidence type="ECO:0000313" key="3">
    <source>
        <dbReference type="Proteomes" id="UP000001312"/>
    </source>
</evidence>
<dbReference type="Proteomes" id="UP000001312">
    <property type="component" value="Unassembled WGS sequence"/>
</dbReference>
<sequence length="285" mass="32136">MEGISSSSIKFNHWIMIGVKIISCRMIFASQRYSLPGPQESGSFGSNSGEQAAFTGGGRSSVKTRQNLLLTHPLRQLTYGHRRISTCSNVLRLLESWRILSHPAGRFCKESYCTCDLIDLRPKCHQIQPSSELFQILPIDKKTYHFEYPQILWSYRAELPGSLSRNIRVKHTPKVDSHYAAPVLSCLCSRRTSILFQPLIIAVFVEVLPFGDFVEGWINFRTLTYLLDWIGVKIGCIDGIATFPVPDILMKVEPKPPMTNTSNIGNFGRDRRAIVTIPMLGATFL</sequence>
<feature type="region of interest" description="Disordered" evidence="1">
    <location>
        <begin position="39"/>
        <end position="60"/>
    </location>
</feature>
<gene>
    <name evidence="2" type="ORF">SS1G_05433</name>
</gene>
<dbReference type="HOGENOM" id="CLU_977151_0_0_1"/>
<dbReference type="EMBL" id="CH476626">
    <property type="protein sequence ID" value="EDO02956.1"/>
    <property type="molecule type" value="Genomic_DNA"/>
</dbReference>
<name>A7EJE0_SCLS1</name>
<evidence type="ECO:0000313" key="2">
    <source>
        <dbReference type="EMBL" id="EDO02956.1"/>
    </source>
</evidence>
<protein>
    <submittedName>
        <fullName evidence="2">Uncharacterized protein</fullName>
    </submittedName>
</protein>